<dbReference type="EMBL" id="CADEPI010000196">
    <property type="protein sequence ID" value="CAB3379845.1"/>
    <property type="molecule type" value="Genomic_DNA"/>
</dbReference>
<evidence type="ECO:0000256" key="3">
    <source>
        <dbReference type="ARBA" id="ARBA00022771"/>
    </source>
</evidence>
<accession>A0A8S1DPB1</accession>
<comment type="subcellular location">
    <subcellularLocation>
        <location evidence="1">Nucleus</location>
    </subcellularLocation>
</comment>
<sequence>MLHTVSLVEFGVDVDQVISTCTDRGANVLKACKDLFGENKVTSCVCHLADNVVQDSLYSLPIVNALLKDVKQIAGFIKRSPTAANLLRTFQMQTGKTSKKPQRKAAFETQRKKAAIEGNKVFCAANLVDPRFKGLSLSKEQFSAAAELIKSRMTMEEGGDSGPAALSLGSNKDQDDILLEMFYKMEPQPKRRRTVHQEFNDYFDSPVEPYHCDPWKWWQENAVQYPALASVARDLFVVQPSSVQSERIVSSVNAVLTDERSS</sequence>
<evidence type="ECO:0000256" key="5">
    <source>
        <dbReference type="ARBA" id="ARBA00023242"/>
    </source>
</evidence>
<dbReference type="AlphaFoldDB" id="A0A8S1DPB1"/>
<gene>
    <name evidence="7" type="ORF">CLODIP_2_CD00041</name>
</gene>
<dbReference type="InterPro" id="IPR008906">
    <property type="entry name" value="HATC_C_dom"/>
</dbReference>
<reference evidence="7 8" key="1">
    <citation type="submission" date="2020-04" db="EMBL/GenBank/DDBJ databases">
        <authorList>
            <person name="Alioto T."/>
            <person name="Alioto T."/>
            <person name="Gomez Garrido J."/>
        </authorList>
    </citation>
    <scope>NUCLEOTIDE SEQUENCE [LARGE SCALE GENOMIC DNA]</scope>
</reference>
<evidence type="ECO:0000259" key="6">
    <source>
        <dbReference type="Pfam" id="PF05699"/>
    </source>
</evidence>
<evidence type="ECO:0000256" key="2">
    <source>
        <dbReference type="ARBA" id="ARBA00022723"/>
    </source>
</evidence>
<dbReference type="SUPFAM" id="SSF53098">
    <property type="entry name" value="Ribonuclease H-like"/>
    <property type="match status" value="1"/>
</dbReference>
<comment type="caution">
    <text evidence="7">The sequence shown here is derived from an EMBL/GenBank/DDBJ whole genome shotgun (WGS) entry which is preliminary data.</text>
</comment>
<evidence type="ECO:0000313" key="7">
    <source>
        <dbReference type="EMBL" id="CAB3379845.1"/>
    </source>
</evidence>
<keyword evidence="2" id="KW-0479">Metal-binding</keyword>
<proteinExistence type="predicted"/>
<dbReference type="PANTHER" id="PTHR46481:SF10">
    <property type="entry name" value="ZINC FINGER BED DOMAIN-CONTAINING PROTEIN 39"/>
    <property type="match status" value="1"/>
</dbReference>
<evidence type="ECO:0000256" key="1">
    <source>
        <dbReference type="ARBA" id="ARBA00004123"/>
    </source>
</evidence>
<dbReference type="OrthoDB" id="2438421at2759"/>
<organism evidence="7 8">
    <name type="scientific">Cloeon dipterum</name>
    <dbReference type="NCBI Taxonomy" id="197152"/>
    <lineage>
        <taxon>Eukaryota</taxon>
        <taxon>Metazoa</taxon>
        <taxon>Ecdysozoa</taxon>
        <taxon>Arthropoda</taxon>
        <taxon>Hexapoda</taxon>
        <taxon>Insecta</taxon>
        <taxon>Pterygota</taxon>
        <taxon>Palaeoptera</taxon>
        <taxon>Ephemeroptera</taxon>
        <taxon>Pisciforma</taxon>
        <taxon>Baetidae</taxon>
        <taxon>Cloeon</taxon>
    </lineage>
</organism>
<keyword evidence="3" id="KW-0863">Zinc-finger</keyword>
<name>A0A8S1DPB1_9INSE</name>
<dbReference type="Proteomes" id="UP000494165">
    <property type="component" value="Unassembled WGS sequence"/>
</dbReference>
<keyword evidence="5" id="KW-0539">Nucleus</keyword>
<keyword evidence="8" id="KW-1185">Reference proteome</keyword>
<dbReference type="PANTHER" id="PTHR46481">
    <property type="entry name" value="ZINC FINGER BED DOMAIN-CONTAINING PROTEIN 4"/>
    <property type="match status" value="1"/>
</dbReference>
<dbReference type="GO" id="GO:0005634">
    <property type="term" value="C:nucleus"/>
    <property type="evidence" value="ECO:0007669"/>
    <property type="project" value="UniProtKB-SubCell"/>
</dbReference>
<dbReference type="Pfam" id="PF05699">
    <property type="entry name" value="Dimer_Tnp_hAT"/>
    <property type="match status" value="1"/>
</dbReference>
<protein>
    <recommendedName>
        <fullName evidence="6">HAT C-terminal dimerisation domain-containing protein</fullName>
    </recommendedName>
</protein>
<dbReference type="InterPro" id="IPR012337">
    <property type="entry name" value="RNaseH-like_sf"/>
</dbReference>
<dbReference type="GO" id="GO:0008270">
    <property type="term" value="F:zinc ion binding"/>
    <property type="evidence" value="ECO:0007669"/>
    <property type="project" value="UniProtKB-KW"/>
</dbReference>
<dbReference type="GO" id="GO:0046983">
    <property type="term" value="F:protein dimerization activity"/>
    <property type="evidence" value="ECO:0007669"/>
    <property type="project" value="InterPro"/>
</dbReference>
<keyword evidence="4" id="KW-0862">Zinc</keyword>
<evidence type="ECO:0000313" key="8">
    <source>
        <dbReference type="Proteomes" id="UP000494165"/>
    </source>
</evidence>
<dbReference type="InterPro" id="IPR052035">
    <property type="entry name" value="ZnF_BED_domain_contain"/>
</dbReference>
<evidence type="ECO:0000256" key="4">
    <source>
        <dbReference type="ARBA" id="ARBA00022833"/>
    </source>
</evidence>
<feature type="domain" description="HAT C-terminal dimerisation" evidence="6">
    <location>
        <begin position="198"/>
        <end position="262"/>
    </location>
</feature>